<dbReference type="Proteomes" id="UP000682733">
    <property type="component" value="Unassembled WGS sequence"/>
</dbReference>
<reference evidence="3" key="1">
    <citation type="submission" date="2021-02" db="EMBL/GenBank/DDBJ databases">
        <authorList>
            <person name="Nowell W R."/>
        </authorList>
    </citation>
    <scope>NUCLEOTIDE SEQUENCE</scope>
</reference>
<comment type="caution">
    <text evidence="3">The sequence shown here is derived from an EMBL/GenBank/DDBJ whole genome shotgun (WGS) entry which is preliminary data.</text>
</comment>
<dbReference type="Gene3D" id="3.30.70.1820">
    <property type="entry name" value="L1 transposable element, RRM domain"/>
    <property type="match status" value="1"/>
</dbReference>
<evidence type="ECO:0000313" key="2">
    <source>
        <dbReference type="EMBL" id="CAF1597493.1"/>
    </source>
</evidence>
<organism evidence="3 4">
    <name type="scientific">Didymodactylos carnosus</name>
    <dbReference type="NCBI Taxonomy" id="1234261"/>
    <lineage>
        <taxon>Eukaryota</taxon>
        <taxon>Metazoa</taxon>
        <taxon>Spiralia</taxon>
        <taxon>Gnathifera</taxon>
        <taxon>Rotifera</taxon>
        <taxon>Eurotatoria</taxon>
        <taxon>Bdelloidea</taxon>
        <taxon>Philodinida</taxon>
        <taxon>Philodinidae</taxon>
        <taxon>Didymodactylos</taxon>
    </lineage>
</organism>
<dbReference type="EMBL" id="CAJNOK010049759">
    <property type="protein sequence ID" value="CAF1597493.1"/>
    <property type="molecule type" value="Genomic_DNA"/>
</dbReference>
<sequence length="231" mass="26829">MSTNAESLALAVMVKEIFSSPSFVQQICNSLLTSDFFINSIATVVEEAVNKYRYQVEELESELKRANDNILLLQGQANDLEQYSKRKDLILYGIPFKQNENAYDIVLELAASVELQLNKNDFYAIHRLPLSKPGKDKSRQAIIIGFLRFTDRNDFYAARKKLRQIDRYKDVFVNEHLTSLNNRIFQYAKQNLNKQQVFTRNGNVFYYLSKGNYRLLRSVPDTDGLVKEMDE</sequence>
<dbReference type="AlphaFoldDB" id="A0A8S2VVR2"/>
<evidence type="ECO:0000313" key="4">
    <source>
        <dbReference type="Proteomes" id="UP000682733"/>
    </source>
</evidence>
<accession>A0A8S2VVR2</accession>
<gene>
    <name evidence="2" type="ORF">OVA965_LOCUS41894</name>
    <name evidence="3" type="ORF">TMI583_LOCUS43651</name>
</gene>
<evidence type="ECO:0000313" key="3">
    <source>
        <dbReference type="EMBL" id="CAF4404177.1"/>
    </source>
</evidence>
<keyword evidence="1" id="KW-0175">Coiled coil</keyword>
<name>A0A8S2VVR2_9BILA</name>
<proteinExistence type="predicted"/>
<evidence type="ECO:0000256" key="1">
    <source>
        <dbReference type="SAM" id="Coils"/>
    </source>
</evidence>
<dbReference type="EMBL" id="CAJOBA010073394">
    <property type="protein sequence ID" value="CAF4404177.1"/>
    <property type="molecule type" value="Genomic_DNA"/>
</dbReference>
<protein>
    <submittedName>
        <fullName evidence="3">Uncharacterized protein</fullName>
    </submittedName>
</protein>
<dbReference type="Proteomes" id="UP000677228">
    <property type="component" value="Unassembled WGS sequence"/>
</dbReference>
<feature type="coiled-coil region" evidence="1">
    <location>
        <begin position="42"/>
        <end position="83"/>
    </location>
</feature>